<reference evidence="3 4" key="1">
    <citation type="journal article" date="2016" name="Nat. Commun.">
        <title>Thousands of microbial genomes shed light on interconnected biogeochemical processes in an aquifer system.</title>
        <authorList>
            <person name="Anantharaman K."/>
            <person name="Brown C.T."/>
            <person name="Hug L.A."/>
            <person name="Sharon I."/>
            <person name="Castelle C.J."/>
            <person name="Probst A.J."/>
            <person name="Thomas B.C."/>
            <person name="Singh A."/>
            <person name="Wilkins M.J."/>
            <person name="Karaoz U."/>
            <person name="Brodie E.L."/>
            <person name="Williams K.H."/>
            <person name="Hubbard S.S."/>
            <person name="Banfield J.F."/>
        </authorList>
    </citation>
    <scope>NUCLEOTIDE SEQUENCE [LARGE SCALE GENOMIC DNA]</scope>
</reference>
<comment type="caution">
    <text evidence="3">The sequence shown here is derived from an EMBL/GenBank/DDBJ whole genome shotgun (WGS) entry which is preliminary data.</text>
</comment>
<keyword evidence="2" id="KW-1133">Transmembrane helix</keyword>
<dbReference type="AlphaFoldDB" id="A0A1F7YFQ1"/>
<keyword evidence="2" id="KW-0812">Transmembrane</keyword>
<dbReference type="EMBL" id="MGGI01000016">
    <property type="protein sequence ID" value="OGM26166.1"/>
    <property type="molecule type" value="Genomic_DNA"/>
</dbReference>
<evidence type="ECO:0000256" key="1">
    <source>
        <dbReference type="SAM" id="MobiDB-lite"/>
    </source>
</evidence>
<dbReference type="Proteomes" id="UP000178851">
    <property type="component" value="Unassembled WGS sequence"/>
</dbReference>
<keyword evidence="2" id="KW-0472">Membrane</keyword>
<name>A0A1F7YFQ1_9BACT</name>
<feature type="transmembrane region" description="Helical" evidence="2">
    <location>
        <begin position="12"/>
        <end position="31"/>
    </location>
</feature>
<feature type="compositionally biased region" description="Low complexity" evidence="1">
    <location>
        <begin position="215"/>
        <end position="259"/>
    </location>
</feature>
<accession>A0A1F7YFQ1</accession>
<feature type="region of interest" description="Disordered" evidence="1">
    <location>
        <begin position="198"/>
        <end position="259"/>
    </location>
</feature>
<gene>
    <name evidence="3" type="ORF">A2627_03955</name>
</gene>
<evidence type="ECO:0000313" key="4">
    <source>
        <dbReference type="Proteomes" id="UP000178851"/>
    </source>
</evidence>
<evidence type="ECO:0000313" key="3">
    <source>
        <dbReference type="EMBL" id="OGM26166.1"/>
    </source>
</evidence>
<organism evidence="3 4">
    <name type="scientific">Candidatus Woesebacteria bacterium RIFCSPHIGHO2_01_FULL_39_28</name>
    <dbReference type="NCBI Taxonomy" id="1802496"/>
    <lineage>
        <taxon>Bacteria</taxon>
        <taxon>Candidatus Woeseibacteriota</taxon>
    </lineage>
</organism>
<sequence length="286" mass="28930">MFKQGSPVKKIAVVAFLVILLVGIGVGIYLVSQRQNVVNEASVAGGEARVSLTPSSGTYQIGQSFPVTVNFTTGSVAISAIAIRISYAYAGTSPEVSASDIQVSSLLLQSGDWSCPVKTVTPINGQVQIDLACVNLSTSGYLATTDTALAAFTMTVNQTPSTNPVVLRFDPSQSIITKKTDAQDTLLTPASTASFTIGGVGANVPSSTPTPSPTPTTSQTGSNTPTPTGVPTATPTSSGSSSSSTSTLTPTVTTTPVIPVSGISTPTLLALGVGFLLIVGSLFLAL</sequence>
<protein>
    <recommendedName>
        <fullName evidence="5">Cohesin domain-containing protein</fullName>
    </recommendedName>
</protein>
<feature type="transmembrane region" description="Helical" evidence="2">
    <location>
        <begin position="268"/>
        <end position="285"/>
    </location>
</feature>
<evidence type="ECO:0000256" key="2">
    <source>
        <dbReference type="SAM" id="Phobius"/>
    </source>
</evidence>
<proteinExistence type="predicted"/>
<evidence type="ECO:0008006" key="5">
    <source>
        <dbReference type="Google" id="ProtNLM"/>
    </source>
</evidence>